<accession>A0A6C0BL19</accession>
<reference evidence="5" key="1">
    <citation type="journal article" date="2020" name="Nature">
        <title>Giant virus diversity and host interactions through global metagenomics.</title>
        <authorList>
            <person name="Schulz F."/>
            <person name="Roux S."/>
            <person name="Paez-Espino D."/>
            <person name="Jungbluth S."/>
            <person name="Walsh D.A."/>
            <person name="Denef V.J."/>
            <person name="McMahon K.D."/>
            <person name="Konstantinidis K.T."/>
            <person name="Eloe-Fadrosh E.A."/>
            <person name="Kyrpides N.C."/>
            <person name="Woyke T."/>
        </authorList>
    </citation>
    <scope>NUCLEOTIDE SEQUENCE</scope>
    <source>
        <strain evidence="5">GVMAG-M-3300013285-6</strain>
    </source>
</reference>
<keyword evidence="3" id="KW-0067">ATP-binding</keyword>
<sequence length="273" mass="31709">MKDTETYHELVARLRDFFMKKGFKEVPTQSRLSILAACENPYSVATFQYNGEVWPLPQTGQMWLEYELLRNPDWSGVFCVSTSYRDEKTPIPGRHEKIFPMFEFESRGDMSDLAALEAELLKHLGFTQPVVTDYNQTCIDYDGVPILEDEHEARMWREMGPIVSLQNFPERTSPFWNMRCVDGGIYNKIDVIMYGQETIGSAERSCDTEQMRKTFYSISEGGYSAKLFELFGKERVEAELEEFLKFDFFPRFGGGIGLTRLARAWKLLHESKQ</sequence>
<keyword evidence="2" id="KW-0547">Nucleotide-binding</keyword>
<feature type="domain" description="Aminoacyl-tRNA synthetase class II (D/K/N)" evidence="4">
    <location>
        <begin position="8"/>
        <end position="262"/>
    </location>
</feature>
<evidence type="ECO:0000256" key="3">
    <source>
        <dbReference type="ARBA" id="ARBA00022840"/>
    </source>
</evidence>
<dbReference type="InterPro" id="IPR045864">
    <property type="entry name" value="aa-tRNA-synth_II/BPL/LPL"/>
</dbReference>
<dbReference type="InterPro" id="IPR004364">
    <property type="entry name" value="Aa-tRNA-synt_II"/>
</dbReference>
<dbReference type="GO" id="GO:0006418">
    <property type="term" value="P:tRNA aminoacylation for protein translation"/>
    <property type="evidence" value="ECO:0007669"/>
    <property type="project" value="InterPro"/>
</dbReference>
<dbReference type="SUPFAM" id="SSF55681">
    <property type="entry name" value="Class II aaRS and biotin synthetases"/>
    <property type="match status" value="1"/>
</dbReference>
<dbReference type="AlphaFoldDB" id="A0A6C0BL19"/>
<dbReference type="GO" id="GO:0005524">
    <property type="term" value="F:ATP binding"/>
    <property type="evidence" value="ECO:0007669"/>
    <property type="project" value="InterPro"/>
</dbReference>
<dbReference type="Pfam" id="PF00152">
    <property type="entry name" value="tRNA-synt_2"/>
    <property type="match status" value="1"/>
</dbReference>
<evidence type="ECO:0000256" key="1">
    <source>
        <dbReference type="ARBA" id="ARBA00022598"/>
    </source>
</evidence>
<dbReference type="EMBL" id="MN739168">
    <property type="protein sequence ID" value="QHS92108.1"/>
    <property type="molecule type" value="Genomic_DNA"/>
</dbReference>
<proteinExistence type="predicted"/>
<evidence type="ECO:0000256" key="2">
    <source>
        <dbReference type="ARBA" id="ARBA00022741"/>
    </source>
</evidence>
<evidence type="ECO:0000259" key="4">
    <source>
        <dbReference type="Pfam" id="PF00152"/>
    </source>
</evidence>
<name>A0A6C0BL19_9ZZZZ</name>
<keyword evidence="1" id="KW-0436">Ligase</keyword>
<dbReference type="GO" id="GO:0004812">
    <property type="term" value="F:aminoacyl-tRNA ligase activity"/>
    <property type="evidence" value="ECO:0007669"/>
    <property type="project" value="InterPro"/>
</dbReference>
<evidence type="ECO:0000313" key="5">
    <source>
        <dbReference type="EMBL" id="QHS92108.1"/>
    </source>
</evidence>
<protein>
    <recommendedName>
        <fullName evidence="4">Aminoacyl-tRNA synthetase class II (D/K/N) domain-containing protein</fullName>
    </recommendedName>
</protein>
<dbReference type="Gene3D" id="3.30.930.10">
    <property type="entry name" value="Bira Bifunctional Protein, Domain 2"/>
    <property type="match status" value="2"/>
</dbReference>
<organism evidence="5">
    <name type="scientific">viral metagenome</name>
    <dbReference type="NCBI Taxonomy" id="1070528"/>
    <lineage>
        <taxon>unclassified sequences</taxon>
        <taxon>metagenomes</taxon>
        <taxon>organismal metagenomes</taxon>
    </lineage>
</organism>